<accession>A0ABT9U3X1</accession>
<feature type="chain" id="PRO_5046391699" evidence="1">
    <location>
        <begin position="23"/>
        <end position="202"/>
    </location>
</feature>
<dbReference type="EMBL" id="JAUSSU010000007">
    <property type="protein sequence ID" value="MDQ0114335.1"/>
    <property type="molecule type" value="Genomic_DNA"/>
</dbReference>
<keyword evidence="1" id="KW-0732">Signal</keyword>
<sequence length="202" mass="22707">MKNKKILISSMLALSLIIGVLAGTAFKNINQAKSEHEGHSLSINPTTNSIEEEFWNVDLVIKGTVSEQQESNRDSGITGKANFSYDVTSSTIQVNEILYGDLATNQIVLLQHGNKENEGLSSKHLKKDEEVILFLVKTTDGYYWSYNFDDGIWKIKNGKVNATPLSERLEKYVGTDEKTFINDMKKAVKNKKRNKEFVDVGE</sequence>
<keyword evidence="3" id="KW-1185">Reference proteome</keyword>
<dbReference type="Proteomes" id="UP001229346">
    <property type="component" value="Unassembled WGS sequence"/>
</dbReference>
<organism evidence="2 3">
    <name type="scientific">Paenibacillus harenae</name>
    <dbReference type="NCBI Taxonomy" id="306543"/>
    <lineage>
        <taxon>Bacteria</taxon>
        <taxon>Bacillati</taxon>
        <taxon>Bacillota</taxon>
        <taxon>Bacilli</taxon>
        <taxon>Bacillales</taxon>
        <taxon>Paenibacillaceae</taxon>
        <taxon>Paenibacillus</taxon>
    </lineage>
</organism>
<dbReference type="RefSeq" id="WP_307205659.1">
    <property type="nucleotide sequence ID" value="NZ_JAUSSU010000007.1"/>
</dbReference>
<evidence type="ECO:0000256" key="1">
    <source>
        <dbReference type="SAM" id="SignalP"/>
    </source>
</evidence>
<protein>
    <submittedName>
        <fullName evidence="2">Uncharacterized protein</fullName>
    </submittedName>
</protein>
<gene>
    <name evidence="2" type="ORF">J2T15_003790</name>
</gene>
<comment type="caution">
    <text evidence="2">The sequence shown here is derived from an EMBL/GenBank/DDBJ whole genome shotgun (WGS) entry which is preliminary data.</text>
</comment>
<feature type="signal peptide" evidence="1">
    <location>
        <begin position="1"/>
        <end position="22"/>
    </location>
</feature>
<evidence type="ECO:0000313" key="3">
    <source>
        <dbReference type="Proteomes" id="UP001229346"/>
    </source>
</evidence>
<reference evidence="2 3" key="1">
    <citation type="submission" date="2023-07" db="EMBL/GenBank/DDBJ databases">
        <title>Sorghum-associated microbial communities from plants grown in Nebraska, USA.</title>
        <authorList>
            <person name="Schachtman D."/>
        </authorList>
    </citation>
    <scope>NUCLEOTIDE SEQUENCE [LARGE SCALE GENOMIC DNA]</scope>
    <source>
        <strain evidence="2 3">CC482</strain>
    </source>
</reference>
<evidence type="ECO:0000313" key="2">
    <source>
        <dbReference type="EMBL" id="MDQ0114335.1"/>
    </source>
</evidence>
<name>A0ABT9U3X1_PAEHA</name>
<proteinExistence type="predicted"/>